<dbReference type="PANTHER" id="PTHR30069:SF46">
    <property type="entry name" value="OAR PROTEIN"/>
    <property type="match status" value="1"/>
</dbReference>
<keyword evidence="10" id="KW-1185">Reference proteome</keyword>
<protein>
    <recommendedName>
        <fullName evidence="8">TonB-dependent transporter Oar-like beta-barrel domain-containing protein</fullName>
    </recommendedName>
</protein>
<feature type="domain" description="TonB-dependent transporter Oar-like beta-barrel" evidence="8">
    <location>
        <begin position="238"/>
        <end position="1060"/>
    </location>
</feature>
<dbReference type="SUPFAM" id="SSF49464">
    <property type="entry name" value="Carboxypeptidase regulatory domain-like"/>
    <property type="match status" value="1"/>
</dbReference>
<dbReference type="Proteomes" id="UP000589520">
    <property type="component" value="Unassembled WGS sequence"/>
</dbReference>
<evidence type="ECO:0000256" key="5">
    <source>
        <dbReference type="ARBA" id="ARBA00023136"/>
    </source>
</evidence>
<dbReference type="InterPro" id="IPR008969">
    <property type="entry name" value="CarboxyPept-like_regulatory"/>
</dbReference>
<name>A0A7Y9PI48_9BACT</name>
<dbReference type="Gene3D" id="2.40.170.20">
    <property type="entry name" value="TonB-dependent receptor, beta-barrel domain"/>
    <property type="match status" value="1"/>
</dbReference>
<dbReference type="SUPFAM" id="SSF56935">
    <property type="entry name" value="Porins"/>
    <property type="match status" value="1"/>
</dbReference>
<evidence type="ECO:0000256" key="6">
    <source>
        <dbReference type="ARBA" id="ARBA00023237"/>
    </source>
</evidence>
<organism evidence="9 10">
    <name type="scientific">Granulicella arctica</name>
    <dbReference type="NCBI Taxonomy" id="940613"/>
    <lineage>
        <taxon>Bacteria</taxon>
        <taxon>Pseudomonadati</taxon>
        <taxon>Acidobacteriota</taxon>
        <taxon>Terriglobia</taxon>
        <taxon>Terriglobales</taxon>
        <taxon>Acidobacteriaceae</taxon>
        <taxon>Granulicella</taxon>
    </lineage>
</organism>
<dbReference type="Gene3D" id="2.60.40.1120">
    <property type="entry name" value="Carboxypeptidase-like, regulatory domain"/>
    <property type="match status" value="1"/>
</dbReference>
<evidence type="ECO:0000256" key="3">
    <source>
        <dbReference type="ARBA" id="ARBA00022452"/>
    </source>
</evidence>
<evidence type="ECO:0000313" key="9">
    <source>
        <dbReference type="EMBL" id="NYF79566.1"/>
    </source>
</evidence>
<dbReference type="GO" id="GO:0009279">
    <property type="term" value="C:cell outer membrane"/>
    <property type="evidence" value="ECO:0007669"/>
    <property type="project" value="UniProtKB-SubCell"/>
</dbReference>
<evidence type="ECO:0000256" key="4">
    <source>
        <dbReference type="ARBA" id="ARBA00022692"/>
    </source>
</evidence>
<keyword evidence="3" id="KW-1134">Transmembrane beta strand</keyword>
<dbReference type="InterPro" id="IPR036942">
    <property type="entry name" value="Beta-barrel_TonB_sf"/>
</dbReference>
<dbReference type="PANTHER" id="PTHR30069">
    <property type="entry name" value="TONB-DEPENDENT OUTER MEMBRANE RECEPTOR"/>
    <property type="match status" value="1"/>
</dbReference>
<keyword evidence="6" id="KW-0998">Cell outer membrane</keyword>
<keyword evidence="2" id="KW-0813">Transport</keyword>
<proteinExistence type="predicted"/>
<dbReference type="InterPro" id="IPR057601">
    <property type="entry name" value="Oar-like_b-barrel"/>
</dbReference>
<dbReference type="Pfam" id="PF25183">
    <property type="entry name" value="OMP_b-brl_4"/>
    <property type="match status" value="1"/>
</dbReference>
<sequence length="1067" mass="114933">MSIWLALGAGSAWAQVETADILGKISDSTGAIIPGASVKVTNLDTDIARTQKSNGVGEFVFSALPIGRYTVVIVSPGFETYSVPQISLSQGDRARVDAKLVVGNVQNVVEVSAVPPDLQTDSSVLGTVVTDRQVEDLPLNGRNFMQLAQILAGANEGPPNALSSGNRPDDRRMTSSVSVNGQDENVNNQLIDGLDNNERIIGTIGVRPSVDAIAEFRIQTNLYTAEVGRSAGAIINIITKGGTNKFHGSLYEFFRNDIFDATNYFALTHTELRQNQYGASFGGPIAKNKLFFFADYEGFRQVAGRTNTSTVPTLFEEQNPGNFSDIGHTSVPASAISPIGLEFFKLYPTPNLTGTANNFVYSPNVTQNSQTGDARVDYAFPRGDHIFVRFSLNQVDSVSPGTLPVVNGVAPGGNPFAYAGTSNQFAQNTQVNFVHLFSQNLLGEFKAGYTRINNASFPLNYGENLAGKFGLTGVNVGGLRTSALTTLSPAGYASVGDGIFLPLNNLDNTFQETGQLTWNRGLQSIKIGAGLVRRQATSAQSSYPTGYLQFNTYTGGGAFGNVSCAPLGCLLRGLVYLSQRVNQLDAPGFRVWEPSVYVQDDWRVVPRLTLNLGLRYDVFTPFTESHDRLSNFNPYTAQIMVAGVNGVSSTAGVATDYSNVAPRIGFAFAANPKTVLRGGYGMTYIPVSSGAKTSLGNAPYVYNYRSQYNTTRLSQGLPVPVAQNPDTLNTDLVPFTLAGIDPHYRSSYIEQFNLTLQQEIGGSTVSISYVGELGKHLRLNNNLNLAPPGYNSCPTTTTSPSANCYLSSLPFAKLYPNLTTADEMTSTGFSNYNALQVVYSHRFTNSLGLNANYTWAHGLNDVANYALGTASNGVIPSETNTVDYGDSDLNIRNRFAMLLNYSLPFGESARGIKGGLIKGWQTNAILLLSGGLPFSVTDDTAYSNTGVSGGGERALQIGNPNDLPSKSIKGWFDTTAFTHQVFATYMPMRRNSLHGPDYRVFDLSGFKTFALSERFNLQFRTEVFNVTNTPNFAQPDSGVGDGGIGTISATRLGSTPRQIQFALKLLF</sequence>
<dbReference type="InterPro" id="IPR039426">
    <property type="entry name" value="TonB-dep_rcpt-like"/>
</dbReference>
<dbReference type="GO" id="GO:0044718">
    <property type="term" value="P:siderophore transmembrane transport"/>
    <property type="evidence" value="ECO:0007669"/>
    <property type="project" value="TreeGrafter"/>
</dbReference>
<evidence type="ECO:0000313" key="10">
    <source>
        <dbReference type="Proteomes" id="UP000589520"/>
    </source>
</evidence>
<accession>A0A7Y9PI48</accession>
<evidence type="ECO:0000259" key="8">
    <source>
        <dbReference type="Pfam" id="PF25183"/>
    </source>
</evidence>
<dbReference type="EMBL" id="JACCCW010000002">
    <property type="protein sequence ID" value="NYF79566.1"/>
    <property type="molecule type" value="Genomic_DNA"/>
</dbReference>
<evidence type="ECO:0000256" key="7">
    <source>
        <dbReference type="SAM" id="MobiDB-lite"/>
    </source>
</evidence>
<gene>
    <name evidence="9" type="ORF">HDF17_001886</name>
</gene>
<dbReference type="GO" id="GO:0015344">
    <property type="term" value="F:siderophore uptake transmembrane transporter activity"/>
    <property type="evidence" value="ECO:0007669"/>
    <property type="project" value="TreeGrafter"/>
</dbReference>
<comment type="subcellular location">
    <subcellularLocation>
        <location evidence="1">Cell outer membrane</location>
        <topology evidence="1">Multi-pass membrane protein</topology>
    </subcellularLocation>
</comment>
<keyword evidence="5" id="KW-0472">Membrane</keyword>
<keyword evidence="4" id="KW-0812">Transmembrane</keyword>
<evidence type="ECO:0000256" key="2">
    <source>
        <dbReference type="ARBA" id="ARBA00022448"/>
    </source>
</evidence>
<evidence type="ECO:0000256" key="1">
    <source>
        <dbReference type="ARBA" id="ARBA00004571"/>
    </source>
</evidence>
<dbReference type="Pfam" id="PF13620">
    <property type="entry name" value="CarboxypepD_reg"/>
    <property type="match status" value="1"/>
</dbReference>
<dbReference type="AlphaFoldDB" id="A0A7Y9PI48"/>
<feature type="region of interest" description="Disordered" evidence="7">
    <location>
        <begin position="155"/>
        <end position="182"/>
    </location>
</feature>
<comment type="caution">
    <text evidence="9">The sequence shown here is derived from an EMBL/GenBank/DDBJ whole genome shotgun (WGS) entry which is preliminary data.</text>
</comment>
<reference evidence="9 10" key="1">
    <citation type="submission" date="2020-07" db="EMBL/GenBank/DDBJ databases">
        <title>Genomic Encyclopedia of Type Strains, Phase IV (KMG-V): Genome sequencing to study the core and pangenomes of soil and plant-associated prokaryotes.</title>
        <authorList>
            <person name="Whitman W."/>
        </authorList>
    </citation>
    <scope>NUCLEOTIDE SEQUENCE [LARGE SCALE GENOMIC DNA]</scope>
    <source>
        <strain evidence="9 10">X4EP2</strain>
    </source>
</reference>